<feature type="non-terminal residue" evidence="1">
    <location>
        <position position="1"/>
    </location>
</feature>
<accession>X1SZW1</accession>
<evidence type="ECO:0000313" key="1">
    <source>
        <dbReference type="EMBL" id="GAI98453.1"/>
    </source>
</evidence>
<comment type="caution">
    <text evidence="1">The sequence shown here is derived from an EMBL/GenBank/DDBJ whole genome shotgun (WGS) entry which is preliminary data.</text>
</comment>
<protein>
    <submittedName>
        <fullName evidence="1">Uncharacterized protein</fullName>
    </submittedName>
</protein>
<sequence length="88" mass="10298">WQLEQILKRAEAKEEKRAIKFLEQVKSIELPPESDRAWISKQFKVYSEAIRLAEGEGRLARLFPITVFTMGRAYERYYAREKGYNGGG</sequence>
<name>X1SZW1_9ZZZZ</name>
<organism evidence="1">
    <name type="scientific">marine sediment metagenome</name>
    <dbReference type="NCBI Taxonomy" id="412755"/>
    <lineage>
        <taxon>unclassified sequences</taxon>
        <taxon>metagenomes</taxon>
        <taxon>ecological metagenomes</taxon>
    </lineage>
</organism>
<dbReference type="AlphaFoldDB" id="X1SZW1"/>
<reference evidence="1" key="1">
    <citation type="journal article" date="2014" name="Front. Microbiol.">
        <title>High frequency of phylogenetically diverse reductive dehalogenase-homologous genes in deep subseafloor sedimentary metagenomes.</title>
        <authorList>
            <person name="Kawai M."/>
            <person name="Futagami T."/>
            <person name="Toyoda A."/>
            <person name="Takaki Y."/>
            <person name="Nishi S."/>
            <person name="Hori S."/>
            <person name="Arai W."/>
            <person name="Tsubouchi T."/>
            <person name="Morono Y."/>
            <person name="Uchiyama I."/>
            <person name="Ito T."/>
            <person name="Fujiyama A."/>
            <person name="Inagaki F."/>
            <person name="Takami H."/>
        </authorList>
    </citation>
    <scope>NUCLEOTIDE SEQUENCE</scope>
    <source>
        <strain evidence="1">Expedition CK06-06</strain>
    </source>
</reference>
<proteinExistence type="predicted"/>
<gene>
    <name evidence="1" type="ORF">S12H4_33441</name>
</gene>
<dbReference type="EMBL" id="BARW01019702">
    <property type="protein sequence ID" value="GAI98453.1"/>
    <property type="molecule type" value="Genomic_DNA"/>
</dbReference>